<proteinExistence type="inferred from homology"/>
<sequence length="218" mass="24846">MIRLVAINKYYDTRRGKNHVLKDVNLTLEKGQKIGILGRNGAGKTTLIRILGGVERPTTGYVERDMTISWPLAFSGAFQQSLTGYDNLKFICRIYGKDPEEALPAVEDFAELGRYMREPLKNYSAGMRARLGFAISLVVDFDCFLIDEVVAVGDQRFQDRCREELIVKRADRSMFFVSHNPGFIRENCDIAAVLVDGRLVPFDDVDEAYHYYQAHYSE</sequence>
<dbReference type="Pfam" id="PF00005">
    <property type="entry name" value="ABC_tran"/>
    <property type="match status" value="1"/>
</dbReference>
<organism evidence="6 7">
    <name type="scientific">Sphingobium cupriresistens LL01</name>
    <dbReference type="NCBI Taxonomy" id="1420583"/>
    <lineage>
        <taxon>Bacteria</taxon>
        <taxon>Pseudomonadati</taxon>
        <taxon>Pseudomonadota</taxon>
        <taxon>Alphaproteobacteria</taxon>
        <taxon>Sphingomonadales</taxon>
        <taxon>Sphingomonadaceae</taxon>
        <taxon>Sphingobium</taxon>
    </lineage>
</organism>
<dbReference type="EMBL" id="JACT01000001">
    <property type="protein sequence ID" value="KMS57226.1"/>
    <property type="molecule type" value="Genomic_DNA"/>
</dbReference>
<evidence type="ECO:0000313" key="7">
    <source>
        <dbReference type="Proteomes" id="UP000052232"/>
    </source>
</evidence>
<accession>A0A0J7XZX5</accession>
<keyword evidence="3" id="KW-0547">Nucleotide-binding</keyword>
<evidence type="ECO:0000259" key="5">
    <source>
        <dbReference type="PROSITE" id="PS50893"/>
    </source>
</evidence>
<dbReference type="STRING" id="1420583.V473_03075"/>
<dbReference type="PROSITE" id="PS50893">
    <property type="entry name" value="ABC_TRANSPORTER_2"/>
    <property type="match status" value="1"/>
</dbReference>
<dbReference type="InterPro" id="IPR015860">
    <property type="entry name" value="ABC_transpr_TagH-like"/>
</dbReference>
<keyword evidence="7" id="KW-1185">Reference proteome</keyword>
<feature type="domain" description="ABC transporter" evidence="5">
    <location>
        <begin position="2"/>
        <end position="217"/>
    </location>
</feature>
<protein>
    <submittedName>
        <fullName evidence="6">ATP-binding protein</fullName>
    </submittedName>
</protein>
<dbReference type="InterPro" id="IPR003593">
    <property type="entry name" value="AAA+_ATPase"/>
</dbReference>
<evidence type="ECO:0000256" key="3">
    <source>
        <dbReference type="ARBA" id="ARBA00022741"/>
    </source>
</evidence>
<dbReference type="AlphaFoldDB" id="A0A0J7XZX5"/>
<keyword evidence="4 6" id="KW-0067">ATP-binding</keyword>
<dbReference type="SUPFAM" id="SSF52540">
    <property type="entry name" value="P-loop containing nucleoside triphosphate hydrolases"/>
    <property type="match status" value="1"/>
</dbReference>
<comment type="similarity">
    <text evidence="1">Belongs to the ABC transporter superfamily.</text>
</comment>
<name>A0A0J7XZX5_9SPHN</name>
<evidence type="ECO:0000256" key="1">
    <source>
        <dbReference type="ARBA" id="ARBA00005417"/>
    </source>
</evidence>
<dbReference type="InterPro" id="IPR017871">
    <property type="entry name" value="ABC_transporter-like_CS"/>
</dbReference>
<dbReference type="SMART" id="SM00382">
    <property type="entry name" value="AAA"/>
    <property type="match status" value="1"/>
</dbReference>
<dbReference type="GO" id="GO:0016020">
    <property type="term" value="C:membrane"/>
    <property type="evidence" value="ECO:0007669"/>
    <property type="project" value="InterPro"/>
</dbReference>
<reference evidence="6 7" key="1">
    <citation type="journal article" date="2015" name="G3 (Bethesda)">
        <title>Insights into Ongoing Evolution of the Hexachlorocyclohexane Catabolic Pathway from Comparative Genomics of Ten Sphingomonadaceae Strains.</title>
        <authorList>
            <person name="Pearce S.L."/>
            <person name="Oakeshott J.G."/>
            <person name="Pandey G."/>
        </authorList>
    </citation>
    <scope>NUCLEOTIDE SEQUENCE [LARGE SCALE GENOMIC DNA]</scope>
    <source>
        <strain evidence="6 7">LL01</strain>
    </source>
</reference>
<comment type="caution">
    <text evidence="6">The sequence shown here is derived from an EMBL/GenBank/DDBJ whole genome shotgun (WGS) entry which is preliminary data.</text>
</comment>
<dbReference type="InterPro" id="IPR050683">
    <property type="entry name" value="Bact_Polysacc_Export_ATP-bd"/>
</dbReference>
<keyword evidence="2" id="KW-0813">Transport</keyword>
<dbReference type="RefSeq" id="WP_066600370.1">
    <property type="nucleotide sequence ID" value="NZ_KQ130434.1"/>
</dbReference>
<dbReference type="InterPro" id="IPR027417">
    <property type="entry name" value="P-loop_NTPase"/>
</dbReference>
<dbReference type="PANTHER" id="PTHR46743:SF2">
    <property type="entry name" value="TEICHOIC ACIDS EXPORT ATP-BINDING PROTEIN TAGH"/>
    <property type="match status" value="1"/>
</dbReference>
<gene>
    <name evidence="6" type="ORF">V473_03075</name>
</gene>
<dbReference type="PROSITE" id="PS00211">
    <property type="entry name" value="ABC_TRANSPORTER_1"/>
    <property type="match status" value="1"/>
</dbReference>
<dbReference type="GO" id="GO:0016887">
    <property type="term" value="F:ATP hydrolysis activity"/>
    <property type="evidence" value="ECO:0007669"/>
    <property type="project" value="InterPro"/>
</dbReference>
<dbReference type="PANTHER" id="PTHR46743">
    <property type="entry name" value="TEICHOIC ACIDS EXPORT ATP-BINDING PROTEIN TAGH"/>
    <property type="match status" value="1"/>
</dbReference>
<dbReference type="GO" id="GO:0005524">
    <property type="term" value="F:ATP binding"/>
    <property type="evidence" value="ECO:0007669"/>
    <property type="project" value="UniProtKB-KW"/>
</dbReference>
<dbReference type="InterPro" id="IPR003439">
    <property type="entry name" value="ABC_transporter-like_ATP-bd"/>
</dbReference>
<dbReference type="Gene3D" id="3.40.50.300">
    <property type="entry name" value="P-loop containing nucleotide triphosphate hydrolases"/>
    <property type="match status" value="1"/>
</dbReference>
<evidence type="ECO:0000256" key="4">
    <source>
        <dbReference type="ARBA" id="ARBA00022840"/>
    </source>
</evidence>
<evidence type="ECO:0000256" key="2">
    <source>
        <dbReference type="ARBA" id="ARBA00022448"/>
    </source>
</evidence>
<dbReference type="CDD" id="cd03220">
    <property type="entry name" value="ABC_KpsT_Wzt"/>
    <property type="match status" value="1"/>
</dbReference>
<dbReference type="Proteomes" id="UP000052232">
    <property type="component" value="Unassembled WGS sequence"/>
</dbReference>
<dbReference type="PATRIC" id="fig|1420583.3.peg.618"/>
<evidence type="ECO:0000313" key="6">
    <source>
        <dbReference type="EMBL" id="KMS57226.1"/>
    </source>
</evidence>
<dbReference type="GO" id="GO:0140359">
    <property type="term" value="F:ABC-type transporter activity"/>
    <property type="evidence" value="ECO:0007669"/>
    <property type="project" value="InterPro"/>
</dbReference>